<accession>A0ABQ4N1C9</accession>
<comment type="subcellular location">
    <subcellularLocation>
        <location evidence="1">Cell membrane</location>
        <topology evidence="1">Multi-pass membrane protein</topology>
    </subcellularLocation>
    <subcellularLocation>
        <location evidence="5">Membrane</location>
        <topology evidence="5">Multi-pass membrane protein</topology>
    </subcellularLocation>
</comment>
<feature type="transmembrane region" description="Helical" evidence="6">
    <location>
        <begin position="98"/>
        <end position="120"/>
    </location>
</feature>
<evidence type="ECO:0000256" key="5">
    <source>
        <dbReference type="RuleBase" id="RU000320"/>
    </source>
</evidence>
<sequence>MTGGQWSAPIMWADMGYLAPEATLAAFMLALVLLDLLMPRKYDRSLIGWIALGGVLVSMGLVIWRMLEMNPVWGAPEDAVRAGAAVSLLGDSYRIDDFASLMKTVFLAATGLILLMSVGTVKERDVPTRGEFYYLLLPATIGAMTMASAGDLITLYIGLELLSITTYVLVGLRKRSSKSFEAAFKYIVTGGISSAFILFGMSYLYGLTGSTGLNEIGMALPQLVTDYQALVYAAFFFMIAGFGIKIATAPFHAWAPDVYQELRLR</sequence>
<evidence type="ECO:0000313" key="9">
    <source>
        <dbReference type="Proteomes" id="UP000680304"/>
    </source>
</evidence>
<protein>
    <recommendedName>
        <fullName evidence="7">NADH:quinone oxidoreductase/Mrp antiporter transmembrane domain-containing protein</fullName>
    </recommendedName>
</protein>
<proteinExistence type="predicted"/>
<evidence type="ECO:0000256" key="6">
    <source>
        <dbReference type="SAM" id="Phobius"/>
    </source>
</evidence>
<keyword evidence="4 6" id="KW-0472">Membrane</keyword>
<keyword evidence="2 5" id="KW-0812">Transmembrane</keyword>
<evidence type="ECO:0000256" key="4">
    <source>
        <dbReference type="ARBA" id="ARBA00023136"/>
    </source>
</evidence>
<feature type="transmembrane region" description="Helical" evidence="6">
    <location>
        <begin position="155"/>
        <end position="172"/>
    </location>
</feature>
<gene>
    <name evidence="8" type="ORF">PACILC2_05460</name>
</gene>
<reference evidence="8 9" key="1">
    <citation type="submission" date="2021-04" db="EMBL/GenBank/DDBJ databases">
        <title>Draft genome sequence of Paenibacillus cisolokensis, LC2-13A.</title>
        <authorList>
            <person name="Uke A."/>
            <person name="Chhe C."/>
            <person name="Baramee S."/>
            <person name="Kosugi A."/>
        </authorList>
    </citation>
    <scope>NUCLEOTIDE SEQUENCE [LARGE SCALE GENOMIC DNA]</scope>
    <source>
        <strain evidence="8 9">LC2-13A</strain>
    </source>
</reference>
<feature type="transmembrane region" description="Helical" evidence="6">
    <location>
        <begin position="184"/>
        <end position="207"/>
    </location>
</feature>
<evidence type="ECO:0000313" key="8">
    <source>
        <dbReference type="EMBL" id="GIQ61978.1"/>
    </source>
</evidence>
<feature type="transmembrane region" description="Helical" evidence="6">
    <location>
        <begin position="132"/>
        <end position="149"/>
    </location>
</feature>
<organism evidence="8 9">
    <name type="scientific">Paenibacillus cisolokensis</name>
    <dbReference type="NCBI Taxonomy" id="1658519"/>
    <lineage>
        <taxon>Bacteria</taxon>
        <taxon>Bacillati</taxon>
        <taxon>Bacillota</taxon>
        <taxon>Bacilli</taxon>
        <taxon>Bacillales</taxon>
        <taxon>Paenibacillaceae</taxon>
        <taxon>Paenibacillus</taxon>
    </lineage>
</organism>
<name>A0ABQ4N1C9_9BACL</name>
<evidence type="ECO:0000256" key="1">
    <source>
        <dbReference type="ARBA" id="ARBA00004651"/>
    </source>
</evidence>
<dbReference type="PANTHER" id="PTHR22773">
    <property type="entry name" value="NADH DEHYDROGENASE"/>
    <property type="match status" value="1"/>
</dbReference>
<feature type="domain" description="NADH:quinone oxidoreductase/Mrp antiporter transmembrane" evidence="7">
    <location>
        <begin position="149"/>
        <end position="261"/>
    </location>
</feature>
<keyword evidence="3 6" id="KW-1133">Transmembrane helix</keyword>
<comment type="caution">
    <text evidence="8">The sequence shown here is derived from an EMBL/GenBank/DDBJ whole genome shotgun (WGS) entry which is preliminary data.</text>
</comment>
<evidence type="ECO:0000256" key="3">
    <source>
        <dbReference type="ARBA" id="ARBA00022989"/>
    </source>
</evidence>
<dbReference type="Pfam" id="PF00361">
    <property type="entry name" value="Proton_antipo_M"/>
    <property type="match status" value="1"/>
</dbReference>
<dbReference type="InterPro" id="IPR001750">
    <property type="entry name" value="ND/Mrp_TM"/>
</dbReference>
<evidence type="ECO:0000256" key="2">
    <source>
        <dbReference type="ARBA" id="ARBA00022692"/>
    </source>
</evidence>
<feature type="transmembrane region" description="Helical" evidence="6">
    <location>
        <begin position="227"/>
        <end position="244"/>
    </location>
</feature>
<dbReference type="EMBL" id="BOVJ01000016">
    <property type="protein sequence ID" value="GIQ61978.1"/>
    <property type="molecule type" value="Genomic_DNA"/>
</dbReference>
<dbReference type="Proteomes" id="UP000680304">
    <property type="component" value="Unassembled WGS sequence"/>
</dbReference>
<feature type="transmembrane region" description="Helical" evidence="6">
    <location>
        <begin position="46"/>
        <end position="67"/>
    </location>
</feature>
<keyword evidence="9" id="KW-1185">Reference proteome</keyword>
<feature type="transmembrane region" description="Helical" evidence="6">
    <location>
        <begin position="15"/>
        <end position="34"/>
    </location>
</feature>
<evidence type="ECO:0000259" key="7">
    <source>
        <dbReference type="Pfam" id="PF00361"/>
    </source>
</evidence>